<accession>A0A9E7KAA2</accession>
<keyword evidence="2" id="KW-1185">Reference proteome</keyword>
<protein>
    <submittedName>
        <fullName evidence="1">Uncharacterized protein</fullName>
    </submittedName>
</protein>
<organism evidence="1 2">
    <name type="scientific">Musa troglodytarum</name>
    <name type="common">fe'i banana</name>
    <dbReference type="NCBI Taxonomy" id="320322"/>
    <lineage>
        <taxon>Eukaryota</taxon>
        <taxon>Viridiplantae</taxon>
        <taxon>Streptophyta</taxon>
        <taxon>Embryophyta</taxon>
        <taxon>Tracheophyta</taxon>
        <taxon>Spermatophyta</taxon>
        <taxon>Magnoliopsida</taxon>
        <taxon>Liliopsida</taxon>
        <taxon>Zingiberales</taxon>
        <taxon>Musaceae</taxon>
        <taxon>Musa</taxon>
    </lineage>
</organism>
<evidence type="ECO:0000313" key="2">
    <source>
        <dbReference type="Proteomes" id="UP001055439"/>
    </source>
</evidence>
<proteinExistence type="predicted"/>
<dbReference type="Proteomes" id="UP001055439">
    <property type="component" value="Chromosome 6"/>
</dbReference>
<name>A0A9E7KAA2_9LILI</name>
<reference evidence="1" key="1">
    <citation type="submission" date="2022-05" db="EMBL/GenBank/DDBJ databases">
        <title>The Musa troglodytarum L. genome provides insights into the mechanism of non-climacteric behaviour and enrichment of carotenoids.</title>
        <authorList>
            <person name="Wang J."/>
        </authorList>
    </citation>
    <scope>NUCLEOTIDE SEQUENCE</scope>
    <source>
        <tissue evidence="1">Leaf</tissue>
    </source>
</reference>
<dbReference type="AlphaFoldDB" id="A0A9E7KAA2"/>
<gene>
    <name evidence="1" type="ORF">MUK42_28676</name>
</gene>
<evidence type="ECO:0000313" key="1">
    <source>
        <dbReference type="EMBL" id="URE10192.1"/>
    </source>
</evidence>
<sequence length="60" mass="6890">MRNTVVLFPSGRTAIRVGTNWIHNYETERYVGDRLQRQRFVNRISECKSSTNLACGSGSR</sequence>
<dbReference type="EMBL" id="CP097508">
    <property type="protein sequence ID" value="URE10192.1"/>
    <property type="molecule type" value="Genomic_DNA"/>
</dbReference>